<evidence type="ECO:0000313" key="2">
    <source>
        <dbReference type="EMBL" id="MPL65781.1"/>
    </source>
</evidence>
<dbReference type="SUPFAM" id="SSF54862">
    <property type="entry name" value="4Fe-4S ferredoxins"/>
    <property type="match status" value="1"/>
</dbReference>
<proteinExistence type="predicted"/>
<dbReference type="Gene3D" id="3.30.70.20">
    <property type="match status" value="1"/>
</dbReference>
<dbReference type="EMBL" id="VSSQ01000029">
    <property type="protein sequence ID" value="MPL65781.1"/>
    <property type="molecule type" value="Genomic_DNA"/>
</dbReference>
<gene>
    <name evidence="2" type="primary">queG_6</name>
    <name evidence="2" type="ORF">SDC9_11445</name>
</gene>
<dbReference type="PANTHER" id="PTHR42827">
    <property type="entry name" value="IRON-SULFUR CLUSTER-BINDING PROTEIN-RELATED"/>
    <property type="match status" value="1"/>
</dbReference>
<evidence type="ECO:0000259" key="1">
    <source>
        <dbReference type="PROSITE" id="PS51379"/>
    </source>
</evidence>
<dbReference type="InterPro" id="IPR017900">
    <property type="entry name" value="4Fe4S_Fe_S_CS"/>
</dbReference>
<accession>A0A644TJ89</accession>
<dbReference type="GO" id="GO:0052693">
    <property type="term" value="F:epoxyqueuosine reductase activity"/>
    <property type="evidence" value="ECO:0007669"/>
    <property type="project" value="UniProtKB-EC"/>
</dbReference>
<dbReference type="InterPro" id="IPR017896">
    <property type="entry name" value="4Fe4S_Fe-S-bd"/>
</dbReference>
<dbReference type="EC" id="1.17.99.6" evidence="2"/>
<dbReference type="PANTHER" id="PTHR42827:SF1">
    <property type="entry name" value="IRON-SULFUR CLUSTER-BINDING PROTEIN"/>
    <property type="match status" value="1"/>
</dbReference>
<organism evidence="2">
    <name type="scientific">bioreactor metagenome</name>
    <dbReference type="NCBI Taxonomy" id="1076179"/>
    <lineage>
        <taxon>unclassified sequences</taxon>
        <taxon>metagenomes</taxon>
        <taxon>ecological metagenomes</taxon>
    </lineage>
</organism>
<comment type="caution">
    <text evidence="2">The sequence shown here is derived from an EMBL/GenBank/DDBJ whole genome shotgun (WGS) entry which is preliminary data.</text>
</comment>
<dbReference type="AlphaFoldDB" id="A0A644TJ89"/>
<protein>
    <submittedName>
        <fullName evidence="2">Epoxyqueuosine reductase</fullName>
        <ecNumber evidence="2">1.17.99.6</ecNumber>
    </submittedName>
</protein>
<sequence length="232" mass="25825">MQTTDVETLNDIINILEEKGNMVYGFAYVGDIVPDKFRHLPYAITIGIPLSPPIVNNIIAGPNQAYYDEYLSVNDRLDLITEQLKTQIAERGYLAYAIPSSKRTDFVNISGEFPHKAAAVRGGLGWIGKSSLLITRKYGPRIRLSTVLTDFRLQVNDVLEKNYCGKCKKCVDECPASAIVGNHWSEGLPRESLINVQSCDVWKINNYPQFNGHVCGICVAACPHGSNKQYNI</sequence>
<dbReference type="PROSITE" id="PS51379">
    <property type="entry name" value="4FE4S_FER_2"/>
    <property type="match status" value="1"/>
</dbReference>
<dbReference type="PROSITE" id="PS00198">
    <property type="entry name" value="4FE4S_FER_1"/>
    <property type="match status" value="1"/>
</dbReference>
<keyword evidence="2" id="KW-0560">Oxidoreductase</keyword>
<dbReference type="Pfam" id="PF13484">
    <property type="entry name" value="Fer4_16"/>
    <property type="match status" value="1"/>
</dbReference>
<name>A0A644TJ89_9ZZZZ</name>
<feature type="domain" description="4Fe-4S ferredoxin-type" evidence="1">
    <location>
        <begin position="151"/>
        <end position="184"/>
    </location>
</feature>
<reference evidence="2" key="1">
    <citation type="submission" date="2019-08" db="EMBL/GenBank/DDBJ databases">
        <authorList>
            <person name="Kucharzyk K."/>
            <person name="Murdoch R.W."/>
            <person name="Higgins S."/>
            <person name="Loffler F."/>
        </authorList>
    </citation>
    <scope>NUCLEOTIDE SEQUENCE</scope>
</reference>